<sequence length="40" mass="4312">LRIAPLKASPTGQYDIRIQFATNKSSLTATHEAILIMVAA</sequence>
<protein>
    <submittedName>
        <fullName evidence="1">Uncharacterized protein</fullName>
    </submittedName>
</protein>
<feature type="non-terminal residue" evidence="1">
    <location>
        <position position="1"/>
    </location>
</feature>
<comment type="caution">
    <text evidence="1">The sequence shown here is derived from an EMBL/GenBank/DDBJ whole genome shotgun (WGS) entry which is preliminary data.</text>
</comment>
<gene>
    <name evidence="1" type="ORF">CEXT_308241</name>
</gene>
<keyword evidence="2" id="KW-1185">Reference proteome</keyword>
<organism evidence="1 2">
    <name type="scientific">Caerostris extrusa</name>
    <name type="common">Bark spider</name>
    <name type="synonym">Caerostris bankana</name>
    <dbReference type="NCBI Taxonomy" id="172846"/>
    <lineage>
        <taxon>Eukaryota</taxon>
        <taxon>Metazoa</taxon>
        <taxon>Ecdysozoa</taxon>
        <taxon>Arthropoda</taxon>
        <taxon>Chelicerata</taxon>
        <taxon>Arachnida</taxon>
        <taxon>Araneae</taxon>
        <taxon>Araneomorphae</taxon>
        <taxon>Entelegynae</taxon>
        <taxon>Araneoidea</taxon>
        <taxon>Araneidae</taxon>
        <taxon>Caerostris</taxon>
    </lineage>
</organism>
<accession>A0AAV4TWR6</accession>
<dbReference type="EMBL" id="BPLR01011870">
    <property type="protein sequence ID" value="GIY49717.1"/>
    <property type="molecule type" value="Genomic_DNA"/>
</dbReference>
<dbReference type="AlphaFoldDB" id="A0AAV4TWR6"/>
<dbReference type="Proteomes" id="UP001054945">
    <property type="component" value="Unassembled WGS sequence"/>
</dbReference>
<reference evidence="1 2" key="1">
    <citation type="submission" date="2021-06" db="EMBL/GenBank/DDBJ databases">
        <title>Caerostris extrusa draft genome.</title>
        <authorList>
            <person name="Kono N."/>
            <person name="Arakawa K."/>
        </authorList>
    </citation>
    <scope>NUCLEOTIDE SEQUENCE [LARGE SCALE GENOMIC DNA]</scope>
</reference>
<proteinExistence type="predicted"/>
<evidence type="ECO:0000313" key="2">
    <source>
        <dbReference type="Proteomes" id="UP001054945"/>
    </source>
</evidence>
<evidence type="ECO:0000313" key="1">
    <source>
        <dbReference type="EMBL" id="GIY49717.1"/>
    </source>
</evidence>
<name>A0AAV4TWR6_CAEEX</name>